<name>A0AAD1XGJ3_EUPCR</name>
<reference evidence="2" key="1">
    <citation type="submission" date="2023-07" db="EMBL/GenBank/DDBJ databases">
        <authorList>
            <consortium name="AG Swart"/>
            <person name="Singh M."/>
            <person name="Singh A."/>
            <person name="Seah K."/>
            <person name="Emmerich C."/>
        </authorList>
    </citation>
    <scope>NUCLEOTIDE SEQUENCE</scope>
    <source>
        <strain evidence="2">DP1</strain>
    </source>
</reference>
<dbReference type="AlphaFoldDB" id="A0AAD1XGJ3"/>
<dbReference type="Proteomes" id="UP001295684">
    <property type="component" value="Unassembled WGS sequence"/>
</dbReference>
<comment type="caution">
    <text evidence="2">The sequence shown here is derived from an EMBL/GenBank/DDBJ whole genome shotgun (WGS) entry which is preliminary data.</text>
</comment>
<evidence type="ECO:0000313" key="3">
    <source>
        <dbReference type="Proteomes" id="UP001295684"/>
    </source>
</evidence>
<dbReference type="EMBL" id="CAMPGE010012491">
    <property type="protein sequence ID" value="CAI2371261.1"/>
    <property type="molecule type" value="Genomic_DNA"/>
</dbReference>
<gene>
    <name evidence="2" type="ORF">ECRASSUSDP1_LOCUS12581</name>
</gene>
<keyword evidence="3" id="KW-1185">Reference proteome</keyword>
<organism evidence="2 3">
    <name type="scientific">Euplotes crassus</name>
    <dbReference type="NCBI Taxonomy" id="5936"/>
    <lineage>
        <taxon>Eukaryota</taxon>
        <taxon>Sar</taxon>
        <taxon>Alveolata</taxon>
        <taxon>Ciliophora</taxon>
        <taxon>Intramacronucleata</taxon>
        <taxon>Spirotrichea</taxon>
        <taxon>Hypotrichia</taxon>
        <taxon>Euplotida</taxon>
        <taxon>Euplotidae</taxon>
        <taxon>Moneuplotes</taxon>
    </lineage>
</organism>
<evidence type="ECO:0000313" key="2">
    <source>
        <dbReference type="EMBL" id="CAI2371261.1"/>
    </source>
</evidence>
<evidence type="ECO:0000256" key="1">
    <source>
        <dbReference type="SAM" id="MobiDB-lite"/>
    </source>
</evidence>
<sequence>MESTSDHFWFRSQDYVYPDNVFAGMNEDEQWSVEGEFVSEGGEQEGGVEEGEGKEQGCREGDLVKDEDLRKNQSISGFQPQRLSSELVKEFSEKSLNGFCNLSSHQKQENVSEKEEKKEFGTFSSRNTTNLISGTKRCYKFRDSLRFLRKFYLKLFKQMNPSLVQQRYVNCSLKKVSESIKLTLQSIFTKEVVTPDLICFCIGILRLKKTRIIRCSPETKQEILCFLDIVKKFSQEKFKNIMMSSSLQTLCRHLIENSRDPRAIQLNEVLP</sequence>
<proteinExistence type="predicted"/>
<protein>
    <submittedName>
        <fullName evidence="2">Uncharacterized protein</fullName>
    </submittedName>
</protein>
<feature type="region of interest" description="Disordered" evidence="1">
    <location>
        <begin position="36"/>
        <end position="59"/>
    </location>
</feature>
<accession>A0AAD1XGJ3</accession>